<evidence type="ECO:0000256" key="2">
    <source>
        <dbReference type="ARBA" id="ARBA00023128"/>
    </source>
</evidence>
<protein>
    <recommendedName>
        <fullName evidence="5">Reverse transcriptase domain-containing protein</fullName>
    </recommendedName>
</protein>
<dbReference type="AlphaFoldDB" id="A0AAN6P7L4"/>
<evidence type="ECO:0000256" key="1">
    <source>
        <dbReference type="ARBA" id="ARBA00004173"/>
    </source>
</evidence>
<comment type="subcellular location">
    <subcellularLocation>
        <location evidence="1">Mitochondrion</location>
    </subcellularLocation>
</comment>
<dbReference type="GO" id="GO:0005739">
    <property type="term" value="C:mitochondrion"/>
    <property type="evidence" value="ECO:0007669"/>
    <property type="project" value="UniProtKB-SubCell"/>
</dbReference>
<sequence>YKSFVRVYIDNIIIFSKTPKEYLRYIAIVLEIFDKACIYISVLKSFASYPIVRLLSYIVNSKRVIKTNNRIAIFKKIKFLTTLDTLE</sequence>
<reference evidence="4" key="1">
    <citation type="journal article" date="2023" name="Mol. Phylogenet. Evol.">
        <title>Genome-scale phylogeny and comparative genomics of the fungal order Sordariales.</title>
        <authorList>
            <person name="Hensen N."/>
            <person name="Bonometti L."/>
            <person name="Westerberg I."/>
            <person name="Brannstrom I.O."/>
            <person name="Guillou S."/>
            <person name="Cros-Aarteil S."/>
            <person name="Calhoun S."/>
            <person name="Haridas S."/>
            <person name="Kuo A."/>
            <person name="Mondo S."/>
            <person name="Pangilinan J."/>
            <person name="Riley R."/>
            <person name="LaButti K."/>
            <person name="Andreopoulos B."/>
            <person name="Lipzen A."/>
            <person name="Chen C."/>
            <person name="Yan M."/>
            <person name="Daum C."/>
            <person name="Ng V."/>
            <person name="Clum A."/>
            <person name="Steindorff A."/>
            <person name="Ohm R.A."/>
            <person name="Martin F."/>
            <person name="Silar P."/>
            <person name="Natvig D.O."/>
            <person name="Lalanne C."/>
            <person name="Gautier V."/>
            <person name="Ament-Velasquez S.L."/>
            <person name="Kruys A."/>
            <person name="Hutchinson M.I."/>
            <person name="Powell A.J."/>
            <person name="Barry K."/>
            <person name="Miller A.N."/>
            <person name="Grigoriev I.V."/>
            <person name="Debuchy R."/>
            <person name="Gladieux P."/>
            <person name="Hiltunen Thoren M."/>
            <person name="Johannesson H."/>
        </authorList>
    </citation>
    <scope>NUCLEOTIDE SEQUENCE [LARGE SCALE GENOMIC DNA]</scope>
    <source>
        <strain evidence="4">CBS 284.82</strain>
    </source>
</reference>
<dbReference type="InterPro" id="IPR043128">
    <property type="entry name" value="Rev_trsase/Diguanyl_cyclase"/>
</dbReference>
<accession>A0AAN6P7L4</accession>
<proteinExistence type="predicted"/>
<comment type="caution">
    <text evidence="3">The sequence shown here is derived from an EMBL/GenBank/DDBJ whole genome shotgun (WGS) entry which is preliminary data.</text>
</comment>
<name>A0AAN6P7L4_9PEZI</name>
<evidence type="ECO:0008006" key="5">
    <source>
        <dbReference type="Google" id="ProtNLM"/>
    </source>
</evidence>
<dbReference type="Gene3D" id="3.30.70.270">
    <property type="match status" value="1"/>
</dbReference>
<dbReference type="Proteomes" id="UP001303115">
    <property type="component" value="Unassembled WGS sequence"/>
</dbReference>
<feature type="non-terminal residue" evidence="3">
    <location>
        <position position="1"/>
    </location>
</feature>
<organism evidence="3 4">
    <name type="scientific">Parachaetomium inaequale</name>
    <dbReference type="NCBI Taxonomy" id="2588326"/>
    <lineage>
        <taxon>Eukaryota</taxon>
        <taxon>Fungi</taxon>
        <taxon>Dikarya</taxon>
        <taxon>Ascomycota</taxon>
        <taxon>Pezizomycotina</taxon>
        <taxon>Sordariomycetes</taxon>
        <taxon>Sordariomycetidae</taxon>
        <taxon>Sordariales</taxon>
        <taxon>Chaetomiaceae</taxon>
        <taxon>Parachaetomium</taxon>
    </lineage>
</organism>
<gene>
    <name evidence="3" type="ORF">C8A01DRAFT_21529</name>
</gene>
<keyword evidence="4" id="KW-1185">Reference proteome</keyword>
<dbReference type="EMBL" id="MU854961">
    <property type="protein sequence ID" value="KAK4031221.1"/>
    <property type="molecule type" value="Genomic_DNA"/>
</dbReference>
<dbReference type="InterPro" id="IPR043502">
    <property type="entry name" value="DNA/RNA_pol_sf"/>
</dbReference>
<dbReference type="SUPFAM" id="SSF56672">
    <property type="entry name" value="DNA/RNA polymerases"/>
    <property type="match status" value="1"/>
</dbReference>
<evidence type="ECO:0000313" key="4">
    <source>
        <dbReference type="Proteomes" id="UP001303115"/>
    </source>
</evidence>
<keyword evidence="2" id="KW-0496">Mitochondrion</keyword>
<evidence type="ECO:0000313" key="3">
    <source>
        <dbReference type="EMBL" id="KAK4031221.1"/>
    </source>
</evidence>